<name>A0A6H5III5_9HYME</name>
<feature type="region of interest" description="Disordered" evidence="1">
    <location>
        <begin position="1"/>
        <end position="183"/>
    </location>
</feature>
<feature type="compositionally biased region" description="Basic and acidic residues" evidence="1">
    <location>
        <begin position="9"/>
        <end position="27"/>
    </location>
</feature>
<evidence type="ECO:0000313" key="3">
    <source>
        <dbReference type="Proteomes" id="UP000479190"/>
    </source>
</evidence>
<feature type="compositionally biased region" description="Basic and acidic residues" evidence="1">
    <location>
        <begin position="163"/>
        <end position="174"/>
    </location>
</feature>
<feature type="compositionally biased region" description="Polar residues" evidence="1">
    <location>
        <begin position="135"/>
        <end position="144"/>
    </location>
</feature>
<dbReference type="Proteomes" id="UP000479190">
    <property type="component" value="Unassembled WGS sequence"/>
</dbReference>
<protein>
    <submittedName>
        <fullName evidence="2">Uncharacterized protein</fullName>
    </submittedName>
</protein>
<evidence type="ECO:0000256" key="1">
    <source>
        <dbReference type="SAM" id="MobiDB-lite"/>
    </source>
</evidence>
<reference evidence="2 3" key="1">
    <citation type="submission" date="2020-02" db="EMBL/GenBank/DDBJ databases">
        <authorList>
            <person name="Ferguson B K."/>
        </authorList>
    </citation>
    <scope>NUCLEOTIDE SEQUENCE [LARGE SCALE GENOMIC DNA]</scope>
</reference>
<gene>
    <name evidence="2" type="ORF">TBRA_LOCUS8370</name>
</gene>
<feature type="compositionally biased region" description="Basic and acidic residues" evidence="1">
    <location>
        <begin position="83"/>
        <end position="96"/>
    </location>
</feature>
<feature type="compositionally biased region" description="Polar residues" evidence="1">
    <location>
        <begin position="108"/>
        <end position="119"/>
    </location>
</feature>
<feature type="compositionally biased region" description="Basic residues" evidence="1">
    <location>
        <begin position="120"/>
        <end position="132"/>
    </location>
</feature>
<dbReference type="AlphaFoldDB" id="A0A6H5III5"/>
<accession>A0A6H5III5</accession>
<feature type="compositionally biased region" description="Basic and acidic residues" evidence="1">
    <location>
        <begin position="40"/>
        <end position="50"/>
    </location>
</feature>
<organism evidence="2 3">
    <name type="scientific">Trichogramma brassicae</name>
    <dbReference type="NCBI Taxonomy" id="86971"/>
    <lineage>
        <taxon>Eukaryota</taxon>
        <taxon>Metazoa</taxon>
        <taxon>Ecdysozoa</taxon>
        <taxon>Arthropoda</taxon>
        <taxon>Hexapoda</taxon>
        <taxon>Insecta</taxon>
        <taxon>Pterygota</taxon>
        <taxon>Neoptera</taxon>
        <taxon>Endopterygota</taxon>
        <taxon>Hymenoptera</taxon>
        <taxon>Apocrita</taxon>
        <taxon>Proctotrupomorpha</taxon>
        <taxon>Chalcidoidea</taxon>
        <taxon>Trichogrammatidae</taxon>
        <taxon>Trichogramma</taxon>
    </lineage>
</organism>
<proteinExistence type="predicted"/>
<keyword evidence="3" id="KW-1185">Reference proteome</keyword>
<evidence type="ECO:0000313" key="2">
    <source>
        <dbReference type="EMBL" id="CAB0036504.1"/>
    </source>
</evidence>
<dbReference type="EMBL" id="CADCXV010000817">
    <property type="protein sequence ID" value="CAB0036504.1"/>
    <property type="molecule type" value="Genomic_DNA"/>
</dbReference>
<sequence>MAKISKKRTMSEVKSEEKKVEMKKTPVDEGSPVKKQKLQKQAETKVEQVNKKQKKNKNKPNASTGNGEAKAPLMQKKNQTAEAVKKVDALKVETPKVESTPAPKKTTENGSAGNVQNKSPGKKNKNKNKKKPALTNATTDSADASMTEEEKPAAKQNNNKDAVNAKKPEQDKPAAKQNNTKKM</sequence>